<feature type="domain" description="Protein kinase" evidence="2">
    <location>
        <begin position="28"/>
        <end position="167"/>
    </location>
</feature>
<dbReference type="OrthoDB" id="5872528at2759"/>
<evidence type="ECO:0000313" key="3">
    <source>
        <dbReference type="EMBL" id="EYC40164.1"/>
    </source>
</evidence>
<sequence length="167" mass="18742">MALGGEEEEEEELVLEKGSFIRTPKATYSVHSLIGEGNFGAVYRVVDSNNPSRIYAMKIEKKMEDPTKSKLKMEIKILRSLGDKKHFTQLIDEGHQEAFSFLIMELLGKNLQDLKNGRPNQMIITAPTIILYPVSTGSISMAYQIHSRKSKTMTSESCWLSSATLVV</sequence>
<proteinExistence type="predicted"/>
<keyword evidence="1" id="KW-0067">ATP-binding</keyword>
<dbReference type="Proteomes" id="UP000024635">
    <property type="component" value="Unassembled WGS sequence"/>
</dbReference>
<protein>
    <recommendedName>
        <fullName evidence="2">Protein kinase domain-containing protein</fullName>
    </recommendedName>
</protein>
<dbReference type="Pfam" id="PF00069">
    <property type="entry name" value="Pkinase"/>
    <property type="match status" value="1"/>
</dbReference>
<dbReference type="SUPFAM" id="SSF56112">
    <property type="entry name" value="Protein kinase-like (PK-like)"/>
    <property type="match status" value="1"/>
</dbReference>
<dbReference type="GO" id="GO:0005524">
    <property type="term" value="F:ATP binding"/>
    <property type="evidence" value="ECO:0007669"/>
    <property type="project" value="UniProtKB-UniRule"/>
</dbReference>
<dbReference type="EMBL" id="JARK01000226">
    <property type="protein sequence ID" value="EYC40164.1"/>
    <property type="molecule type" value="Genomic_DNA"/>
</dbReference>
<keyword evidence="4" id="KW-1185">Reference proteome</keyword>
<evidence type="ECO:0000256" key="1">
    <source>
        <dbReference type="PROSITE-ProRule" id="PRU10141"/>
    </source>
</evidence>
<keyword evidence="1" id="KW-0547">Nucleotide-binding</keyword>
<dbReference type="PROSITE" id="PS50011">
    <property type="entry name" value="PROTEIN_KINASE_DOM"/>
    <property type="match status" value="1"/>
</dbReference>
<comment type="caution">
    <text evidence="3">The sequence shown here is derived from an EMBL/GenBank/DDBJ whole genome shotgun (WGS) entry which is preliminary data.</text>
</comment>
<reference evidence="4" key="1">
    <citation type="journal article" date="2015" name="Nat. Genet.">
        <title>The genome and transcriptome of the zoonotic hookworm Ancylostoma ceylanicum identify infection-specific gene families.</title>
        <authorList>
            <person name="Schwarz E.M."/>
            <person name="Hu Y."/>
            <person name="Antoshechkin I."/>
            <person name="Miller M.M."/>
            <person name="Sternberg P.W."/>
            <person name="Aroian R.V."/>
        </authorList>
    </citation>
    <scope>NUCLEOTIDE SEQUENCE</scope>
    <source>
        <strain evidence="4">HY135</strain>
    </source>
</reference>
<name>A0A016WK19_9BILA</name>
<gene>
    <name evidence="3" type="primary">Acey_s0626.g822</name>
    <name evidence="3" type="ORF">Y032_0626g822</name>
</gene>
<dbReference type="PANTHER" id="PTHR11909">
    <property type="entry name" value="CASEIN KINASE-RELATED"/>
    <property type="match status" value="1"/>
</dbReference>
<organism evidence="3 4">
    <name type="scientific">Ancylostoma ceylanicum</name>
    <dbReference type="NCBI Taxonomy" id="53326"/>
    <lineage>
        <taxon>Eukaryota</taxon>
        <taxon>Metazoa</taxon>
        <taxon>Ecdysozoa</taxon>
        <taxon>Nematoda</taxon>
        <taxon>Chromadorea</taxon>
        <taxon>Rhabditida</taxon>
        <taxon>Rhabditina</taxon>
        <taxon>Rhabditomorpha</taxon>
        <taxon>Strongyloidea</taxon>
        <taxon>Ancylostomatidae</taxon>
        <taxon>Ancylostomatinae</taxon>
        <taxon>Ancylostoma</taxon>
    </lineage>
</organism>
<dbReference type="STRING" id="53326.A0A016WK19"/>
<accession>A0A016WK19</accession>
<dbReference type="AlphaFoldDB" id="A0A016WK19"/>
<dbReference type="InterPro" id="IPR011009">
    <property type="entry name" value="Kinase-like_dom_sf"/>
</dbReference>
<dbReference type="PROSITE" id="PS00107">
    <property type="entry name" value="PROTEIN_KINASE_ATP"/>
    <property type="match status" value="1"/>
</dbReference>
<dbReference type="GO" id="GO:0004672">
    <property type="term" value="F:protein kinase activity"/>
    <property type="evidence" value="ECO:0007669"/>
    <property type="project" value="InterPro"/>
</dbReference>
<dbReference type="InterPro" id="IPR000719">
    <property type="entry name" value="Prot_kinase_dom"/>
</dbReference>
<evidence type="ECO:0000313" key="4">
    <source>
        <dbReference type="Proteomes" id="UP000024635"/>
    </source>
</evidence>
<dbReference type="InterPro" id="IPR050235">
    <property type="entry name" value="CK1_Ser-Thr_kinase"/>
</dbReference>
<feature type="binding site" evidence="1">
    <location>
        <position position="58"/>
    </location>
    <ligand>
        <name>ATP</name>
        <dbReference type="ChEBI" id="CHEBI:30616"/>
    </ligand>
</feature>
<dbReference type="Gene3D" id="3.30.200.20">
    <property type="entry name" value="Phosphorylase Kinase, domain 1"/>
    <property type="match status" value="1"/>
</dbReference>
<dbReference type="InterPro" id="IPR017441">
    <property type="entry name" value="Protein_kinase_ATP_BS"/>
</dbReference>
<evidence type="ECO:0000259" key="2">
    <source>
        <dbReference type="PROSITE" id="PS50011"/>
    </source>
</evidence>